<evidence type="ECO:0000256" key="1">
    <source>
        <dbReference type="ARBA" id="ARBA00004123"/>
    </source>
</evidence>
<dbReference type="AlphaFoldDB" id="A0A6J2V9F1"/>
<dbReference type="GO" id="GO:1990404">
    <property type="term" value="F:NAD+-protein mono-ADP-ribosyltransferase activity"/>
    <property type="evidence" value="ECO:0007669"/>
    <property type="project" value="TreeGrafter"/>
</dbReference>
<protein>
    <submittedName>
        <fullName evidence="7">Zinc finger CCCH-type antiviral protein 1</fullName>
    </submittedName>
</protein>
<dbReference type="InterPro" id="IPR037197">
    <property type="entry name" value="WWE_dom_sf"/>
</dbReference>
<dbReference type="InterPro" id="IPR051712">
    <property type="entry name" value="ARTD-AVP"/>
</dbReference>
<dbReference type="SUPFAM" id="SSF117839">
    <property type="entry name" value="WWE domain"/>
    <property type="match status" value="3"/>
</dbReference>
<dbReference type="PROSITE" id="PS50918">
    <property type="entry name" value="WWE"/>
    <property type="match status" value="3"/>
</dbReference>
<comment type="similarity">
    <text evidence="4">Belongs to the ARTD/PARP family.</text>
</comment>
<dbReference type="UniPathway" id="UPA00143"/>
<proteinExistence type="inferred from homology"/>
<evidence type="ECO:0000256" key="3">
    <source>
        <dbReference type="ARBA" id="ARBA00023242"/>
    </source>
</evidence>
<keyword evidence="6" id="KW-1185">Reference proteome</keyword>
<feature type="domain" description="WWE" evidence="5">
    <location>
        <begin position="179"/>
        <end position="260"/>
    </location>
</feature>
<dbReference type="PANTHER" id="PTHR45740">
    <property type="entry name" value="POLY [ADP-RIBOSE] POLYMERASE"/>
    <property type="match status" value="1"/>
</dbReference>
<comment type="pathway">
    <text evidence="2">Protein modification; protein ubiquitination.</text>
</comment>
<dbReference type="GO" id="GO:0003950">
    <property type="term" value="F:NAD+ poly-ADP-ribosyltransferase activity"/>
    <property type="evidence" value="ECO:0007669"/>
    <property type="project" value="TreeGrafter"/>
</dbReference>
<comment type="subcellular location">
    <subcellularLocation>
        <location evidence="1">Nucleus</location>
    </subcellularLocation>
</comment>
<evidence type="ECO:0000256" key="4">
    <source>
        <dbReference type="ARBA" id="ARBA00024347"/>
    </source>
</evidence>
<dbReference type="GO" id="GO:0005634">
    <property type="term" value="C:nucleus"/>
    <property type="evidence" value="ECO:0007669"/>
    <property type="project" value="UniProtKB-SubCell"/>
</dbReference>
<dbReference type="PANTHER" id="PTHR45740:SF14">
    <property type="entry name" value="NOVEL PROTEIN"/>
    <property type="match status" value="1"/>
</dbReference>
<reference evidence="7" key="1">
    <citation type="submission" date="2025-08" db="UniProtKB">
        <authorList>
            <consortium name="RefSeq"/>
        </authorList>
    </citation>
    <scope>IDENTIFICATION</scope>
</reference>
<name>A0A6J2V9F1_CHACN</name>
<dbReference type="OrthoDB" id="24952at2759"/>
<dbReference type="GO" id="GO:0008270">
    <property type="term" value="F:zinc ion binding"/>
    <property type="evidence" value="ECO:0007669"/>
    <property type="project" value="InterPro"/>
</dbReference>
<keyword evidence="3" id="KW-0539">Nucleus</keyword>
<evidence type="ECO:0000256" key="2">
    <source>
        <dbReference type="ARBA" id="ARBA00004906"/>
    </source>
</evidence>
<organism evidence="6 7">
    <name type="scientific">Chanos chanos</name>
    <name type="common">Milkfish</name>
    <name type="synonym">Mugil chanos</name>
    <dbReference type="NCBI Taxonomy" id="29144"/>
    <lineage>
        <taxon>Eukaryota</taxon>
        <taxon>Metazoa</taxon>
        <taxon>Chordata</taxon>
        <taxon>Craniata</taxon>
        <taxon>Vertebrata</taxon>
        <taxon>Euteleostomi</taxon>
        <taxon>Actinopterygii</taxon>
        <taxon>Neopterygii</taxon>
        <taxon>Teleostei</taxon>
        <taxon>Ostariophysi</taxon>
        <taxon>Gonorynchiformes</taxon>
        <taxon>Chanidae</taxon>
        <taxon>Chanos</taxon>
    </lineage>
</organism>
<feature type="domain" description="WWE" evidence="5">
    <location>
        <begin position="263"/>
        <end position="348"/>
    </location>
</feature>
<accession>A0A6J2V9F1</accession>
<dbReference type="Pfam" id="PF23466">
    <property type="entry name" value="WWE_4"/>
    <property type="match status" value="1"/>
</dbReference>
<feature type="domain" description="WWE" evidence="5">
    <location>
        <begin position="74"/>
        <end position="159"/>
    </location>
</feature>
<dbReference type="InParanoid" id="A0A6J2V9F1"/>
<dbReference type="InterPro" id="IPR004170">
    <property type="entry name" value="WWE_dom"/>
</dbReference>
<evidence type="ECO:0000313" key="6">
    <source>
        <dbReference type="Proteomes" id="UP000504632"/>
    </source>
</evidence>
<dbReference type="GeneID" id="115811400"/>
<dbReference type="GO" id="GO:0016567">
    <property type="term" value="P:protein ubiquitination"/>
    <property type="evidence" value="ECO:0007669"/>
    <property type="project" value="UniProtKB-UniPathway"/>
</dbReference>
<dbReference type="InterPro" id="IPR018123">
    <property type="entry name" value="WWE-dom_subgr"/>
</dbReference>
<dbReference type="Gene3D" id="3.30.720.50">
    <property type="match status" value="3"/>
</dbReference>
<dbReference type="RefSeq" id="XP_030629475.1">
    <property type="nucleotide sequence ID" value="XM_030773615.1"/>
</dbReference>
<sequence>MAQMQSLSSTAVCYQWQLFDGEQWLQIAHDDIIETHYCQPGAKGMTLNTKIGHVYINFDEMTAEGPDDDLRVQRQLFLSHNQRQEMGWYYKDNRYWCEYGTQGSGGSRSSVSSQNLEQQFNLNPVGSFNFTVGNNTYTLDFRAMTQTNLSTNVSRRVRRRPKFNSIITNSSLPAISQPPTIQPSLPPPTGYTWEFMGDEGIWTEYQRARSSLSSADIERLYQQNPQGQISFTAGKFKYTLYFSEMCQINDRIGTRRAIRRIIGGNPQGSSIHPQVQWQFKDMDGSWKDYIKGTARGSCSVSAQDIETQYQQNPNRTMQFSAGRFSYELDFSAMTQKNLLTLTTRPVRRI</sequence>
<evidence type="ECO:0000259" key="5">
    <source>
        <dbReference type="PROSITE" id="PS50918"/>
    </source>
</evidence>
<dbReference type="SMART" id="SM00678">
    <property type="entry name" value="WWE"/>
    <property type="match status" value="2"/>
</dbReference>
<evidence type="ECO:0000313" key="7">
    <source>
        <dbReference type="RefSeq" id="XP_030629475.1"/>
    </source>
</evidence>
<dbReference type="FunCoup" id="A0A6J2V9F1">
    <property type="interactions" value="36"/>
</dbReference>
<gene>
    <name evidence="7" type="primary">LOC115811400</name>
</gene>
<dbReference type="Proteomes" id="UP000504632">
    <property type="component" value="Chromosome 1"/>
</dbReference>
<dbReference type="Pfam" id="PF02825">
    <property type="entry name" value="WWE"/>
    <property type="match status" value="3"/>
</dbReference>